<keyword evidence="12" id="KW-1015">Disulfide bond</keyword>
<feature type="disulfide bond" evidence="13">
    <location>
        <begin position="269"/>
        <end position="287"/>
    </location>
</feature>
<protein>
    <recommendedName>
        <fullName evidence="6">Carboxysome assembly protein CcmM</fullName>
    </recommendedName>
    <alternativeName>
        <fullName evidence="9">Carbon dioxide concentrating mechanism protein CcmM</fullName>
    </alternativeName>
</protein>
<dbReference type="Gene3D" id="2.160.10.10">
    <property type="entry name" value="Hexapeptide repeat proteins"/>
    <property type="match status" value="1"/>
</dbReference>
<proteinExistence type="inferred from homology"/>
<evidence type="ECO:0000256" key="7">
    <source>
        <dbReference type="ARBA" id="ARBA00023669"/>
    </source>
</evidence>
<evidence type="ECO:0000256" key="11">
    <source>
        <dbReference type="PIRSR" id="PIRSR037250-51"/>
    </source>
</evidence>
<keyword evidence="7" id="KW-1282">Carboxysome</keyword>
<dbReference type="GO" id="GO:0015979">
    <property type="term" value="P:photosynthesis"/>
    <property type="evidence" value="ECO:0007669"/>
    <property type="project" value="UniProtKB-KW"/>
</dbReference>
<comment type="subcellular location">
    <subcellularLocation>
        <location evidence="4">Carboxysome</location>
    </subcellularLocation>
</comment>
<dbReference type="InterPro" id="IPR017156">
    <property type="entry name" value="CcmM"/>
</dbReference>
<organism evidence="16 17">
    <name type="scientific">Pseudocalidococcus azoricus BACA0444</name>
    <dbReference type="NCBI Taxonomy" id="2918990"/>
    <lineage>
        <taxon>Bacteria</taxon>
        <taxon>Bacillati</taxon>
        <taxon>Cyanobacteriota</taxon>
        <taxon>Cyanophyceae</taxon>
        <taxon>Acaryochloridales</taxon>
        <taxon>Thermosynechococcaceae</taxon>
        <taxon>Pseudocalidococcus</taxon>
        <taxon>Pseudocalidococcus azoricus</taxon>
    </lineage>
</organism>
<dbReference type="RefSeq" id="WP_322877465.1">
    <property type="nucleotide sequence ID" value="NZ_JAVMIP010000003.1"/>
</dbReference>
<evidence type="ECO:0000256" key="1">
    <source>
        <dbReference type="ARBA" id="ARBA00022531"/>
    </source>
</evidence>
<evidence type="ECO:0000256" key="6">
    <source>
        <dbReference type="ARBA" id="ARBA00023636"/>
    </source>
</evidence>
<dbReference type="Gene3D" id="3.30.190.10">
    <property type="entry name" value="Ribulose bisphosphate carboxylase, small subunit"/>
    <property type="match status" value="4"/>
</dbReference>
<evidence type="ECO:0000256" key="13">
    <source>
        <dbReference type="PIRSR" id="PIRSR037250-53"/>
    </source>
</evidence>
<dbReference type="InterPro" id="IPR036385">
    <property type="entry name" value="RuBisCO_ssu_sf"/>
</dbReference>
<feature type="disulfide bond" evidence="12">
    <location>
        <begin position="194"/>
        <end position="200"/>
    </location>
</feature>
<evidence type="ECO:0000256" key="3">
    <source>
        <dbReference type="ARBA" id="ARBA00023300"/>
    </source>
</evidence>
<keyword evidence="11" id="KW-0479">Metal-binding</keyword>
<feature type="disulfide bond" evidence="13">
    <location>
        <begin position="380"/>
        <end position="398"/>
    </location>
</feature>
<keyword evidence="3" id="KW-0120">Carbon dioxide fixation</keyword>
<dbReference type="Pfam" id="PF00101">
    <property type="entry name" value="RuBisCO_small"/>
    <property type="match status" value="4"/>
</dbReference>
<dbReference type="SUPFAM" id="SSF51161">
    <property type="entry name" value="Trimeric LpxA-like enzymes"/>
    <property type="match status" value="1"/>
</dbReference>
<dbReference type="CDD" id="cd00710">
    <property type="entry name" value="LbH_gamma_CA"/>
    <property type="match status" value="1"/>
</dbReference>
<dbReference type="GO" id="GO:0043886">
    <property type="term" value="F:structural constituent of carboxysome shell"/>
    <property type="evidence" value="ECO:0007669"/>
    <property type="project" value="InterPro"/>
</dbReference>
<evidence type="ECO:0000256" key="10">
    <source>
        <dbReference type="PIRSR" id="PIRSR037250-50"/>
    </source>
</evidence>
<keyword evidence="8" id="KW-1283">Bacterial microcompartment</keyword>
<feature type="region of interest" description="Disordered" evidence="14">
    <location>
        <begin position="528"/>
        <end position="571"/>
    </location>
</feature>
<evidence type="ECO:0000256" key="8">
    <source>
        <dbReference type="ARBA" id="ARBA00024446"/>
    </source>
</evidence>
<keyword evidence="11" id="KW-0862">Zinc</keyword>
<feature type="domain" description="Ribulose bisphosphate carboxylase small subunit" evidence="15">
    <location>
        <begin position="443"/>
        <end position="532"/>
    </location>
</feature>
<dbReference type="GO" id="GO:0031470">
    <property type="term" value="C:carboxysome"/>
    <property type="evidence" value="ECO:0007669"/>
    <property type="project" value="UniProtKB-SubCell"/>
</dbReference>
<dbReference type="CDD" id="cd00307">
    <property type="entry name" value="RuBisCO_small_like"/>
    <property type="match status" value="4"/>
</dbReference>
<dbReference type="GO" id="GO:0046872">
    <property type="term" value="F:metal ion binding"/>
    <property type="evidence" value="ECO:0007669"/>
    <property type="project" value="UniProtKB-KW"/>
</dbReference>
<feature type="domain" description="Ribulose bisphosphate carboxylase small subunit" evidence="15">
    <location>
        <begin position="337"/>
        <end position="428"/>
    </location>
</feature>
<dbReference type="Proteomes" id="UP001268256">
    <property type="component" value="Unassembled WGS sequence"/>
</dbReference>
<dbReference type="PANTHER" id="PTHR43360">
    <property type="entry name" value="CARBON DIOXIDE CONCENTRATING MECHANISM PROTEIN CCMM"/>
    <property type="match status" value="1"/>
</dbReference>
<name>A0AAE4FQ26_9CYAN</name>
<evidence type="ECO:0000256" key="5">
    <source>
        <dbReference type="ARBA" id="ARBA00023595"/>
    </source>
</evidence>
<dbReference type="InterPro" id="IPR047223">
    <property type="entry name" value="CA_gamma_LbH"/>
</dbReference>
<dbReference type="PIRSF" id="PIRSF037250">
    <property type="entry name" value="CcmM"/>
    <property type="match status" value="1"/>
</dbReference>
<dbReference type="GO" id="GO:0015977">
    <property type="term" value="P:carbon fixation"/>
    <property type="evidence" value="ECO:0007669"/>
    <property type="project" value="UniProtKB-KW"/>
</dbReference>
<evidence type="ECO:0000256" key="4">
    <source>
        <dbReference type="ARBA" id="ARBA00023587"/>
    </source>
</evidence>
<evidence type="ECO:0000313" key="16">
    <source>
        <dbReference type="EMBL" id="MDS3860179.1"/>
    </source>
</evidence>
<dbReference type="InterPro" id="IPR000894">
    <property type="entry name" value="RuBisCO_ssu_dom"/>
</dbReference>
<evidence type="ECO:0000256" key="9">
    <source>
        <dbReference type="ARBA" id="ARBA00030397"/>
    </source>
</evidence>
<keyword evidence="17" id="KW-1185">Reference proteome</keyword>
<dbReference type="InterPro" id="IPR052265">
    <property type="entry name" value="Gamma-CA"/>
</dbReference>
<feature type="binding site" description="in other chain" evidence="11">
    <location>
        <position position="107"/>
    </location>
    <ligand>
        <name>Zn(2+)</name>
        <dbReference type="ChEBI" id="CHEBI:29105"/>
        <note>ligand shared between two neighboring subunits</note>
    </ligand>
</feature>
<evidence type="ECO:0000313" key="17">
    <source>
        <dbReference type="Proteomes" id="UP001268256"/>
    </source>
</evidence>
<feature type="binding site" description="in other chain" evidence="11">
    <location>
        <position position="75"/>
    </location>
    <ligand>
        <name>Zn(2+)</name>
        <dbReference type="ChEBI" id="CHEBI:29105"/>
        <note>ligand shared between two neighboring subunits</note>
    </ligand>
</feature>
<evidence type="ECO:0000259" key="15">
    <source>
        <dbReference type="SMART" id="SM00961"/>
    </source>
</evidence>
<feature type="domain" description="Ribulose bisphosphate carboxylase small subunit" evidence="15">
    <location>
        <begin position="563"/>
        <end position="655"/>
    </location>
</feature>
<keyword evidence="2" id="KW-0677">Repeat</keyword>
<keyword evidence="1" id="KW-0602">Photosynthesis</keyword>
<evidence type="ECO:0000256" key="14">
    <source>
        <dbReference type="SAM" id="MobiDB-lite"/>
    </source>
</evidence>
<comment type="caution">
    <text evidence="16">The sequence shown here is derived from an EMBL/GenBank/DDBJ whole genome shotgun (WGS) entry which is preliminary data.</text>
</comment>
<evidence type="ECO:0000256" key="2">
    <source>
        <dbReference type="ARBA" id="ARBA00022737"/>
    </source>
</evidence>
<gene>
    <name evidence="16" type="ORF">RIF25_05110</name>
</gene>
<feature type="binding site" evidence="11">
    <location>
        <position position="102"/>
    </location>
    <ligand>
        <name>Zn(2+)</name>
        <dbReference type="ChEBI" id="CHEBI:29105"/>
        <note>ligand shared between two neighboring subunits</note>
    </ligand>
</feature>
<accession>A0AAE4FQ26</accession>
<comment type="similarity">
    <text evidence="5">Belongs to the gamma-class carbonic anhydrase family.</text>
</comment>
<dbReference type="SUPFAM" id="SSF55239">
    <property type="entry name" value="RuBisCO, small subunit"/>
    <property type="match status" value="4"/>
</dbReference>
<dbReference type="PANTHER" id="PTHR43360:SF1">
    <property type="entry name" value="CARBOXYSOME ASSEMBLY PROTEIN CCMM"/>
    <property type="match status" value="1"/>
</dbReference>
<evidence type="ECO:0000256" key="12">
    <source>
        <dbReference type="PIRSR" id="PIRSR037250-52"/>
    </source>
</evidence>
<feature type="compositionally biased region" description="Polar residues" evidence="14">
    <location>
        <begin position="555"/>
        <end position="571"/>
    </location>
</feature>
<dbReference type="EMBL" id="JAVMIP010000003">
    <property type="protein sequence ID" value="MDS3860179.1"/>
    <property type="molecule type" value="Genomic_DNA"/>
</dbReference>
<dbReference type="AlphaFoldDB" id="A0AAE4FQ26"/>
<feature type="domain" description="Ribulose bisphosphate carboxylase small subunit" evidence="15">
    <location>
        <begin position="224"/>
        <end position="317"/>
    </location>
</feature>
<reference evidence="17" key="1">
    <citation type="submission" date="2023-07" db="EMBL/GenBank/DDBJ databases">
        <authorList>
            <person name="Luz R."/>
            <person name="Cordeiro R."/>
            <person name="Fonseca A."/>
            <person name="Goncalves V."/>
        </authorList>
    </citation>
    <scope>NUCLEOTIDE SEQUENCE [LARGE SCALE GENOMIC DNA]</scope>
    <source>
        <strain evidence="17">BACA0444</strain>
    </source>
</reference>
<dbReference type="SMART" id="SM00961">
    <property type="entry name" value="RuBisCO_small"/>
    <property type="match status" value="4"/>
</dbReference>
<dbReference type="InterPro" id="IPR011004">
    <property type="entry name" value="Trimer_LpxA-like_sf"/>
</dbReference>
<sequence length="658" mass="71123">MAVQTYPAPPTPWSKDLAEPQIDSSAYVHAFTNLIGDVRVKADVHIAPSTSIRADEGTPFYIGAGTNIQDGVVIHGLEQGRVQGDDGQEYSVWIGEDASITHMALIHGPCYIGAECFIGFRSTVFNARLGKGCIVMMHALVQDVELPPGKYVPSGAVITTQAQADRLPDVEATDVHFAQHVVEINDALRSGYRCVDNVACIAPLRDELKTGTAKSTPQKQVKHLSKQDSTMGLTSEVVSQVRQLLQQGFQIGTEHADPRRYRINSWHTCAPITASREPDVVAALNTCLAEHSGEYVRLIGIDTKNKRRVLEQVIQRPGDAPASFTPGVSSRPVSAPVASGVSGLDHSVIGQVRQLLQQGYQIGTEHADPRRYRINSWHTCVPITATREPDVIAALNTCLAEHSGEYVRLIGIDAKNKRRVLEQVIQRPDGKTVIASGGGVSVSSGSHGGGTDPGLDTQVQDLVRRGCQIMLEYADQRRFKTSSWHSGGKLSGSNIQAELNSFLAAHPKDYVRLIGVDTKAKTRVAEIIIQRPQGAPGGKAPSSNGKSTKSKGFAPSSTPATHTQASSSNSFSHEVVAQIRQLLQQGYQLGTEHADPRRYRTSSWQSGPVINARHEGEAVAALAASVQQFSGEYVRLIGIDPKAKKRVAEVIIQQPTKK</sequence>
<feature type="active site" description="Proton donor/acceptor" evidence="10">
    <location>
        <position position="56"/>
    </location>
</feature>